<dbReference type="EMBL" id="JAPDGR010001555">
    <property type="protein sequence ID" value="KAJ2981518.1"/>
    <property type="molecule type" value="Genomic_DNA"/>
</dbReference>
<gene>
    <name evidence="1" type="ORF">NUW58_g6667</name>
</gene>
<sequence length="558" mass="64102">MQAPASTIAFGKQRRAEYSASSEYDAQSLDEFSSEDSNDVLDLDFDDFQNVKDSEESDLESVNIDDAALEKLPCYENELGVAIPDEEADEEGLFDGNIYPIEFYQQGIANMDIEAYRRKAYARATETQVKAVEDTWCFKHFMIPEIIYDPSLLLSPHVFLLAILYRYRAFETEGLNASLATLNKLRIYPSGNEFPLHLRPDFDNVFIFCRAAKSITGYTISDAPIGYDMMSKWIKRIGVLLGFEHNTISYNLRYMAGNNLDQNVNISDALRNLIMDHAPQSDTFQKHYLNRNVVADLWAIYRNHQPQQALLEQATSYGYSKNSRRPVALTKAQMRAALEGSAKYYQLTARLASLGWGPKFRDQRREITLERDRLRKKLCNDEIKRVREAWARTQFADDIERQIRGESFAHESASPNRDMRPMGTRKPEPEPQGPRTRTRHTQDIQEPESRGKQVDKEQLWRSTFVSTMGKRKVKKCFVCVAKALTLELNDPIFEALCRDFSTPNAAANHFLRIHANSLDEQDTSNCPICQIPLDDKMHLLNHAEGVHGLKTEKRYTME</sequence>
<keyword evidence="2" id="KW-1185">Reference proteome</keyword>
<protein>
    <submittedName>
        <fullName evidence="1">Uncharacterized protein</fullName>
    </submittedName>
</protein>
<accession>A0ACC1NRU2</accession>
<organism evidence="1 2">
    <name type="scientific">Xylaria curta</name>
    <dbReference type="NCBI Taxonomy" id="42375"/>
    <lineage>
        <taxon>Eukaryota</taxon>
        <taxon>Fungi</taxon>
        <taxon>Dikarya</taxon>
        <taxon>Ascomycota</taxon>
        <taxon>Pezizomycotina</taxon>
        <taxon>Sordariomycetes</taxon>
        <taxon>Xylariomycetidae</taxon>
        <taxon>Xylariales</taxon>
        <taxon>Xylariaceae</taxon>
        <taxon>Xylaria</taxon>
    </lineage>
</organism>
<evidence type="ECO:0000313" key="2">
    <source>
        <dbReference type="Proteomes" id="UP001143856"/>
    </source>
</evidence>
<dbReference type="Proteomes" id="UP001143856">
    <property type="component" value="Unassembled WGS sequence"/>
</dbReference>
<reference evidence="1" key="1">
    <citation type="submission" date="2022-10" db="EMBL/GenBank/DDBJ databases">
        <title>Genome Sequence of Xylaria curta.</title>
        <authorList>
            <person name="Buettner E."/>
        </authorList>
    </citation>
    <scope>NUCLEOTIDE SEQUENCE</scope>
    <source>
        <strain evidence="1">Babe10</strain>
    </source>
</reference>
<comment type="caution">
    <text evidence="1">The sequence shown here is derived from an EMBL/GenBank/DDBJ whole genome shotgun (WGS) entry which is preliminary data.</text>
</comment>
<evidence type="ECO:0000313" key="1">
    <source>
        <dbReference type="EMBL" id="KAJ2981518.1"/>
    </source>
</evidence>
<proteinExistence type="predicted"/>
<name>A0ACC1NRU2_9PEZI</name>